<feature type="compositionally biased region" description="Low complexity" evidence="1">
    <location>
        <begin position="1"/>
        <end position="20"/>
    </location>
</feature>
<evidence type="ECO:0000256" key="1">
    <source>
        <dbReference type="SAM" id="MobiDB-lite"/>
    </source>
</evidence>
<evidence type="ECO:0000313" key="2">
    <source>
        <dbReference type="EMBL" id="KAH0555676.1"/>
    </source>
</evidence>
<keyword evidence="3" id="KW-1185">Reference proteome</keyword>
<accession>A0A9P8L7T8</accession>
<feature type="compositionally biased region" description="Basic and acidic residues" evidence="1">
    <location>
        <begin position="26"/>
        <end position="35"/>
    </location>
</feature>
<dbReference type="Proteomes" id="UP000750711">
    <property type="component" value="Unassembled WGS sequence"/>
</dbReference>
<protein>
    <submittedName>
        <fullName evidence="2">Uncharacterized protein</fullName>
    </submittedName>
</protein>
<evidence type="ECO:0000313" key="3">
    <source>
        <dbReference type="Proteomes" id="UP000750711"/>
    </source>
</evidence>
<proteinExistence type="predicted"/>
<dbReference type="AlphaFoldDB" id="A0A9P8L7T8"/>
<reference evidence="2" key="1">
    <citation type="submission" date="2021-03" db="EMBL/GenBank/DDBJ databases">
        <title>Comparative genomics and phylogenomic investigation of the class Geoglossomycetes provide insights into ecological specialization and systematics.</title>
        <authorList>
            <person name="Melie T."/>
            <person name="Pirro S."/>
            <person name="Miller A.N."/>
            <person name="Quandt A."/>
        </authorList>
    </citation>
    <scope>NUCLEOTIDE SEQUENCE</scope>
    <source>
        <strain evidence="2">CAQ_001_2017</strain>
    </source>
</reference>
<feature type="region of interest" description="Disordered" evidence="1">
    <location>
        <begin position="1"/>
        <end position="36"/>
    </location>
</feature>
<gene>
    <name evidence="2" type="ORF">GP486_006380</name>
</gene>
<comment type="caution">
    <text evidence="2">The sequence shown here is derived from an EMBL/GenBank/DDBJ whole genome shotgun (WGS) entry which is preliminary data.</text>
</comment>
<name>A0A9P8L7T8_9PEZI</name>
<sequence length="379" mass="42493">MPGPSRRTSTPPPSAHTTSLPSPPDSSEKTPKDTTRLSSPVIQALEVIRACRRGYPPDNQWIKICFLPGDYEILQQHLREEDLWGYVEDKIRYDWNPQTRELIYRMTTPVHDVFTARVVEEILLWINSIRNCTDIDPRIPALASSIIHRSTSRIFLPGDTVDDTKASPKRSPDAAFIHINANFPGVVIETSFSQKRKDLPKLAEDYILGSIGNIAVVIGLDIEYRKTKQATFSMWRPEWGVEDGVPFLGVKQIADSEDFRTEEGAQANALKSVTLSLSDFLPPSVRTTTDEPTTNPSLSISFTKLFGWLGLSEAHHQVTESRTGEGLKCLPAGVVLRKRAMTLEEMLSPGTERRFRELEEQAEERVMGGMMSPTDMGGR</sequence>
<organism evidence="2 3">
    <name type="scientific">Trichoglossum hirsutum</name>
    <dbReference type="NCBI Taxonomy" id="265104"/>
    <lineage>
        <taxon>Eukaryota</taxon>
        <taxon>Fungi</taxon>
        <taxon>Dikarya</taxon>
        <taxon>Ascomycota</taxon>
        <taxon>Pezizomycotina</taxon>
        <taxon>Geoglossomycetes</taxon>
        <taxon>Geoglossales</taxon>
        <taxon>Geoglossaceae</taxon>
        <taxon>Trichoglossum</taxon>
    </lineage>
</organism>
<dbReference type="EMBL" id="JAGHQM010001420">
    <property type="protein sequence ID" value="KAH0555676.1"/>
    <property type="molecule type" value="Genomic_DNA"/>
</dbReference>